<dbReference type="Proteomes" id="UP000230233">
    <property type="component" value="Chromosome IV"/>
</dbReference>
<keyword evidence="2" id="KW-1185">Reference proteome</keyword>
<proteinExistence type="predicted"/>
<evidence type="ECO:0000313" key="2">
    <source>
        <dbReference type="Proteomes" id="UP000230233"/>
    </source>
</evidence>
<accession>A0A2G5U2D1</accession>
<organism evidence="1 2">
    <name type="scientific">Caenorhabditis nigoni</name>
    <dbReference type="NCBI Taxonomy" id="1611254"/>
    <lineage>
        <taxon>Eukaryota</taxon>
        <taxon>Metazoa</taxon>
        <taxon>Ecdysozoa</taxon>
        <taxon>Nematoda</taxon>
        <taxon>Chromadorea</taxon>
        <taxon>Rhabditida</taxon>
        <taxon>Rhabditina</taxon>
        <taxon>Rhabditomorpha</taxon>
        <taxon>Rhabditoidea</taxon>
        <taxon>Rhabditidae</taxon>
        <taxon>Peloderinae</taxon>
        <taxon>Caenorhabditis</taxon>
    </lineage>
</organism>
<comment type="caution">
    <text evidence="1">The sequence shown here is derived from an EMBL/GenBank/DDBJ whole genome shotgun (WGS) entry which is preliminary data.</text>
</comment>
<reference evidence="2" key="1">
    <citation type="submission" date="2017-10" db="EMBL/GenBank/DDBJ databases">
        <title>Rapid genome shrinkage in a self-fertile nematode reveals novel sperm competition proteins.</title>
        <authorList>
            <person name="Yin D."/>
            <person name="Schwarz E.M."/>
            <person name="Thomas C.G."/>
            <person name="Felde R.L."/>
            <person name="Korf I.F."/>
            <person name="Cutter A.D."/>
            <person name="Schartner C.M."/>
            <person name="Ralston E.J."/>
            <person name="Meyer B.J."/>
            <person name="Haag E.S."/>
        </authorList>
    </citation>
    <scope>NUCLEOTIDE SEQUENCE [LARGE SCALE GENOMIC DNA]</scope>
    <source>
        <strain evidence="2">JU1422</strain>
    </source>
</reference>
<name>A0A2G5U2D1_9PELO</name>
<gene>
    <name evidence="1" type="primary">Cnig_chr_IV.g13585</name>
    <name evidence="1" type="ORF">B9Z55_013585</name>
</gene>
<evidence type="ECO:0000313" key="1">
    <source>
        <dbReference type="EMBL" id="PIC33700.1"/>
    </source>
</evidence>
<dbReference type="EMBL" id="PDUG01000004">
    <property type="protein sequence ID" value="PIC33700.1"/>
    <property type="molecule type" value="Genomic_DNA"/>
</dbReference>
<evidence type="ECO:0008006" key="3">
    <source>
        <dbReference type="Google" id="ProtNLM"/>
    </source>
</evidence>
<protein>
    <recommendedName>
        <fullName evidence="3">C-type lectin domain-containing protein</fullName>
    </recommendedName>
</protein>
<sequence length="99" mass="10979">MKPSQCIHCNYGMVSSLTRGPSDTFISLKGFKFEDKTLQNKTGYVWDKDEPSNKDLKQPCIYMMIGGSKIEKKGTLDDIGCLAGSGYFKRAVLCGKKAE</sequence>
<dbReference type="AlphaFoldDB" id="A0A2G5U2D1"/>